<accession>A0ABC9FMW7</accession>
<organism evidence="3 4">
    <name type="scientific">Urochloa decumbens</name>
    <dbReference type="NCBI Taxonomy" id="240449"/>
    <lineage>
        <taxon>Eukaryota</taxon>
        <taxon>Viridiplantae</taxon>
        <taxon>Streptophyta</taxon>
        <taxon>Embryophyta</taxon>
        <taxon>Tracheophyta</taxon>
        <taxon>Spermatophyta</taxon>
        <taxon>Magnoliopsida</taxon>
        <taxon>Liliopsida</taxon>
        <taxon>Poales</taxon>
        <taxon>Poaceae</taxon>
        <taxon>PACMAD clade</taxon>
        <taxon>Panicoideae</taxon>
        <taxon>Panicodae</taxon>
        <taxon>Paniceae</taxon>
        <taxon>Melinidinae</taxon>
        <taxon>Urochloa</taxon>
    </lineage>
</organism>
<gene>
    <name evidence="3" type="ORF">URODEC1_LOCUS107000</name>
</gene>
<sequence length="784" mass="86640">MDNDQWNNQCDQRIDELVGKHVPLFQVNNLMLLNAILMLVVVGVGVYAPRYRHHPLIGFIFLGATTLFLPIVSYVASSTGNMVGCSSSLTDLHVIMSCTWGLRVVLVEIWTGLVLITGINTSPIVAADAREGRNSNPPTELFIKAFWLAYLTLSTPGSTYGLLADGAGNLRRVEAVGVVVQLFVIIFAKLLLKFSAFYKARRSFALGRSPRLVAGYMAQLQKLATTPRSHTDDENEQQLDNDAHANTPPALLVLGEDTMNVEEEPHGYSFTKNMVPHQQLGSGAPRTKLVTLQSVWRLPSEGNDMLLRSQHSKDLCFSFALFKLLRCRFANYTASEAGFADTRSFFRDMLLRGDEYERVFRLISDELSFIHDYYYSSLPISYSHHLFPVLSIALSLFTIGYSLYLAQFIIRAILEDNLGFMCLVWCETTAVRPGSNKATVSMGWSYDVGALGLVLAVLLLAETRDIVSYICSNWTKVAVICHYVNQPSSWQQSPAAQKRIGFLLECCRSKLVNSWVDKMNQCSILVLHPRKISIHARNLFRLPNQKNVKVPGAVKEAVFQALKCQTSEQVLEHIRPPSHPIPGENSESSVPVRGGRETAHTILVWHIATSVVEASRPPQPPERRHSIAAIHLSRYCAYLVAFCPELLPGDDVWCRKLYSDVKKDAGRVRAEPETTSHQQLVELLSADPNHEVLKIGARLGKQLTDSATGWEALARFWSEMALYVAPSENLEGHADAIARGGELITLLWTLLAHAGIVSRLDSAAAAAATTSAAAAAASAPADDV</sequence>
<evidence type="ECO:0000259" key="2">
    <source>
        <dbReference type="Pfam" id="PF13968"/>
    </source>
</evidence>
<feature type="domain" description="DUF4220" evidence="2">
    <location>
        <begin position="139"/>
        <end position="525"/>
    </location>
</feature>
<feature type="transmembrane region" description="Helical" evidence="1">
    <location>
        <begin position="141"/>
        <end position="163"/>
    </location>
</feature>
<dbReference type="Pfam" id="PF13968">
    <property type="entry name" value="DUF4220"/>
    <property type="match status" value="1"/>
</dbReference>
<dbReference type="EMBL" id="OZ075117">
    <property type="protein sequence ID" value="CAL5078162.1"/>
    <property type="molecule type" value="Genomic_DNA"/>
</dbReference>
<dbReference type="Pfam" id="PF04578">
    <property type="entry name" value="DUF594"/>
    <property type="match status" value="1"/>
</dbReference>
<keyword evidence="4" id="KW-1185">Reference proteome</keyword>
<evidence type="ECO:0000313" key="4">
    <source>
        <dbReference type="Proteomes" id="UP001497457"/>
    </source>
</evidence>
<protein>
    <recommendedName>
        <fullName evidence="2">DUF4220 domain-containing protein</fullName>
    </recommendedName>
</protein>
<keyword evidence="1" id="KW-0812">Transmembrane</keyword>
<keyword evidence="1" id="KW-1133">Transmembrane helix</keyword>
<evidence type="ECO:0000256" key="1">
    <source>
        <dbReference type="SAM" id="Phobius"/>
    </source>
</evidence>
<dbReference type="PANTHER" id="PTHR31325">
    <property type="entry name" value="OS01G0798800 PROTEIN-RELATED"/>
    <property type="match status" value="1"/>
</dbReference>
<feature type="transmembrane region" description="Helical" evidence="1">
    <location>
        <begin position="109"/>
        <end position="129"/>
    </location>
</feature>
<dbReference type="Proteomes" id="UP001497457">
    <property type="component" value="Chromosome 7b"/>
</dbReference>
<feature type="transmembrane region" description="Helical" evidence="1">
    <location>
        <begin position="30"/>
        <end position="49"/>
    </location>
</feature>
<dbReference type="AlphaFoldDB" id="A0ABC9FMW7"/>
<name>A0ABC9FMW7_9POAL</name>
<proteinExistence type="predicted"/>
<dbReference type="InterPro" id="IPR007658">
    <property type="entry name" value="DUF594"/>
</dbReference>
<reference evidence="4" key="1">
    <citation type="submission" date="2024-06" db="EMBL/GenBank/DDBJ databases">
        <authorList>
            <person name="Ryan C."/>
        </authorList>
    </citation>
    <scope>NUCLEOTIDE SEQUENCE [LARGE SCALE GENOMIC DNA]</scope>
</reference>
<reference evidence="3 4" key="2">
    <citation type="submission" date="2024-10" db="EMBL/GenBank/DDBJ databases">
        <authorList>
            <person name="Ryan C."/>
        </authorList>
    </citation>
    <scope>NUCLEOTIDE SEQUENCE [LARGE SCALE GENOMIC DNA]</scope>
</reference>
<dbReference type="InterPro" id="IPR025315">
    <property type="entry name" value="DUF4220"/>
</dbReference>
<feature type="transmembrane region" description="Helical" evidence="1">
    <location>
        <begin position="56"/>
        <end position="76"/>
    </location>
</feature>
<keyword evidence="1" id="KW-0472">Membrane</keyword>
<feature type="transmembrane region" description="Helical" evidence="1">
    <location>
        <begin position="175"/>
        <end position="192"/>
    </location>
</feature>
<evidence type="ECO:0000313" key="3">
    <source>
        <dbReference type="EMBL" id="CAL5078162.1"/>
    </source>
</evidence>